<feature type="compositionally biased region" description="Polar residues" evidence="1">
    <location>
        <begin position="137"/>
        <end position="168"/>
    </location>
</feature>
<name>A0A2N9J2G7_FAGSY</name>
<organism evidence="2">
    <name type="scientific">Fagus sylvatica</name>
    <name type="common">Beechnut</name>
    <dbReference type="NCBI Taxonomy" id="28930"/>
    <lineage>
        <taxon>Eukaryota</taxon>
        <taxon>Viridiplantae</taxon>
        <taxon>Streptophyta</taxon>
        <taxon>Embryophyta</taxon>
        <taxon>Tracheophyta</taxon>
        <taxon>Spermatophyta</taxon>
        <taxon>Magnoliopsida</taxon>
        <taxon>eudicotyledons</taxon>
        <taxon>Gunneridae</taxon>
        <taxon>Pentapetalae</taxon>
        <taxon>rosids</taxon>
        <taxon>fabids</taxon>
        <taxon>Fagales</taxon>
        <taxon>Fagaceae</taxon>
        <taxon>Fagus</taxon>
    </lineage>
</organism>
<proteinExistence type="predicted"/>
<evidence type="ECO:0000256" key="1">
    <source>
        <dbReference type="SAM" id="MobiDB-lite"/>
    </source>
</evidence>
<feature type="region of interest" description="Disordered" evidence="1">
    <location>
        <begin position="101"/>
        <end position="168"/>
    </location>
</feature>
<dbReference type="EMBL" id="OIVN01006332">
    <property type="protein sequence ID" value="SPD30784.1"/>
    <property type="molecule type" value="Genomic_DNA"/>
</dbReference>
<sequence length="168" mass="17717">MACRRNSPPPHAAASPTTVSWPPTTLLILPAVDGSSRQSLGFGFDNDGGDENDFEQSFTPVSLCHLKQPPPPPPPPLLPPPFALSFARVLFVSPSLKLKSSPFPTLPYHEPSPTPTPTPPSQKPPSTKPKIPIHASSVISDSRSLSGGSDPSKSNPRSKNTGLSRTGT</sequence>
<feature type="compositionally biased region" description="Pro residues" evidence="1">
    <location>
        <begin position="110"/>
        <end position="127"/>
    </location>
</feature>
<dbReference type="AlphaFoldDB" id="A0A2N9J2G7"/>
<protein>
    <submittedName>
        <fullName evidence="2">Uncharacterized protein</fullName>
    </submittedName>
</protein>
<evidence type="ECO:0000313" key="2">
    <source>
        <dbReference type="EMBL" id="SPD30784.1"/>
    </source>
</evidence>
<accession>A0A2N9J2G7</accession>
<feature type="region of interest" description="Disordered" evidence="1">
    <location>
        <begin position="1"/>
        <end position="20"/>
    </location>
</feature>
<reference evidence="2" key="1">
    <citation type="submission" date="2018-02" db="EMBL/GenBank/DDBJ databases">
        <authorList>
            <person name="Cohen D.B."/>
            <person name="Kent A.D."/>
        </authorList>
    </citation>
    <scope>NUCLEOTIDE SEQUENCE</scope>
</reference>
<feature type="region of interest" description="Disordered" evidence="1">
    <location>
        <begin position="37"/>
        <end position="58"/>
    </location>
</feature>
<gene>
    <name evidence="2" type="ORF">FSB_LOCUS58666</name>
</gene>